<reference evidence="6" key="1">
    <citation type="submission" date="2021-01" db="UniProtKB">
        <authorList>
            <consortium name="EnsemblMetazoa"/>
        </authorList>
    </citation>
    <scope>IDENTIFICATION</scope>
</reference>
<evidence type="ECO:0000259" key="5">
    <source>
        <dbReference type="Pfam" id="PF00462"/>
    </source>
</evidence>
<feature type="domain" description="Thioredoxin" evidence="4">
    <location>
        <begin position="8"/>
        <end position="105"/>
    </location>
</feature>
<dbReference type="OrthoDB" id="415696at2759"/>
<dbReference type="GO" id="GO:0051536">
    <property type="term" value="F:iron-sulfur cluster binding"/>
    <property type="evidence" value="ECO:0007669"/>
    <property type="project" value="UniProtKB-KW"/>
</dbReference>
<dbReference type="Pfam" id="PF00462">
    <property type="entry name" value="Glutaredoxin"/>
    <property type="match status" value="2"/>
</dbReference>
<evidence type="ECO:0000259" key="4">
    <source>
        <dbReference type="Pfam" id="PF00085"/>
    </source>
</evidence>
<dbReference type="PANTHER" id="PTHR10293:SF73">
    <property type="entry name" value="GLUTAREDOXIN-3"/>
    <property type="match status" value="1"/>
</dbReference>
<protein>
    <recommendedName>
        <fullName evidence="8">Glutaredoxin-3</fullName>
    </recommendedName>
</protein>
<accession>A0A7M5X7W2</accession>
<evidence type="ECO:0000256" key="2">
    <source>
        <dbReference type="ARBA" id="ARBA00023004"/>
    </source>
</evidence>
<keyword evidence="7" id="KW-1185">Reference proteome</keyword>
<dbReference type="Gene3D" id="3.40.30.10">
    <property type="entry name" value="Glutaredoxin"/>
    <property type="match status" value="3"/>
</dbReference>
<evidence type="ECO:0008006" key="8">
    <source>
        <dbReference type="Google" id="ProtNLM"/>
    </source>
</evidence>
<evidence type="ECO:0000313" key="6">
    <source>
        <dbReference type="EnsemblMetazoa" id="CLYHEMP018921.1"/>
    </source>
</evidence>
<feature type="domain" description="Glutaredoxin" evidence="5">
    <location>
        <begin position="240"/>
        <end position="303"/>
    </location>
</feature>
<dbReference type="AlphaFoldDB" id="A0A7M5X7W2"/>
<keyword evidence="2" id="KW-0408">Iron</keyword>
<evidence type="ECO:0000256" key="1">
    <source>
        <dbReference type="ARBA" id="ARBA00022723"/>
    </source>
</evidence>
<dbReference type="InterPro" id="IPR002109">
    <property type="entry name" value="Glutaredoxin"/>
</dbReference>
<name>A0A7M5X7W2_9CNID</name>
<dbReference type="GeneID" id="136823281"/>
<evidence type="ECO:0000313" key="7">
    <source>
        <dbReference type="Proteomes" id="UP000594262"/>
    </source>
</evidence>
<keyword evidence="3" id="KW-0411">Iron-sulfur</keyword>
<dbReference type="InterPro" id="IPR033658">
    <property type="entry name" value="GRX_PICOT-like"/>
</dbReference>
<dbReference type="CDD" id="cd03028">
    <property type="entry name" value="GRX_PICOT_like"/>
    <property type="match status" value="2"/>
</dbReference>
<dbReference type="GO" id="GO:0005829">
    <property type="term" value="C:cytosol"/>
    <property type="evidence" value="ECO:0007669"/>
    <property type="project" value="TreeGrafter"/>
</dbReference>
<sequence length="326" mass="37390">MTIPICKDETAFKMLVQKAASHGQLVVLHFEADWAKECKQMNEVLEELAKEYTHTIFLRVEAEEVEKVTLHYEIESVPSFVLLKEQKVLTKVEGADAAKLSSAVKHYATSHIAPTIQPDKTENINEKLKKLINARPCMLFMKGNPSEPKCGFSRQVIQILQEQEVKFGSFDILSDNEVRQGLKTYSDWPTYPQFYVNGELLGGLDIIKELIENGEFKDMLPKPEDLNKRLETLTKQHKLMIFMKGNREAPKCKFSRALMEIMQPLNLDFQTFDILQDEEVRQGLKTFSNWPTFPQIYVNGEFVGGLDIIKELKENDELESTLNPSS</sequence>
<proteinExistence type="predicted"/>
<organism evidence="6 7">
    <name type="scientific">Clytia hemisphaerica</name>
    <dbReference type="NCBI Taxonomy" id="252671"/>
    <lineage>
        <taxon>Eukaryota</taxon>
        <taxon>Metazoa</taxon>
        <taxon>Cnidaria</taxon>
        <taxon>Hydrozoa</taxon>
        <taxon>Hydroidolina</taxon>
        <taxon>Leptothecata</taxon>
        <taxon>Obeliida</taxon>
        <taxon>Clytiidae</taxon>
        <taxon>Clytia</taxon>
    </lineage>
</organism>
<dbReference type="InterPro" id="IPR013766">
    <property type="entry name" value="Thioredoxin_domain"/>
</dbReference>
<dbReference type="InterPro" id="IPR036249">
    <property type="entry name" value="Thioredoxin-like_sf"/>
</dbReference>
<dbReference type="EnsemblMetazoa" id="CLYHEMT018921.1">
    <property type="protein sequence ID" value="CLYHEMP018921.1"/>
    <property type="gene ID" value="CLYHEMG018921"/>
</dbReference>
<dbReference type="Pfam" id="PF00085">
    <property type="entry name" value="Thioredoxin"/>
    <property type="match status" value="1"/>
</dbReference>
<dbReference type="Proteomes" id="UP000594262">
    <property type="component" value="Unplaced"/>
</dbReference>
<dbReference type="FunFam" id="3.40.30.10:FF:000092">
    <property type="entry name" value="Monothiol glutaredoxin"/>
    <property type="match status" value="1"/>
</dbReference>
<dbReference type="NCBIfam" id="TIGR00365">
    <property type="entry name" value="Grx4 family monothiol glutaredoxin"/>
    <property type="match status" value="1"/>
</dbReference>
<dbReference type="RefSeq" id="XP_066935565.1">
    <property type="nucleotide sequence ID" value="XM_067079464.1"/>
</dbReference>
<dbReference type="FunFam" id="3.40.30.10:FF:000012">
    <property type="entry name" value="Monothiol glutaredoxin"/>
    <property type="match status" value="2"/>
</dbReference>
<dbReference type="InterPro" id="IPR004480">
    <property type="entry name" value="Monothiol_GRX-rel"/>
</dbReference>
<dbReference type="GO" id="GO:0005634">
    <property type="term" value="C:nucleus"/>
    <property type="evidence" value="ECO:0007669"/>
    <property type="project" value="TreeGrafter"/>
</dbReference>
<keyword evidence="1" id="KW-0479">Metal-binding</keyword>
<dbReference type="CDD" id="cd02984">
    <property type="entry name" value="TRX_PICOT"/>
    <property type="match status" value="1"/>
</dbReference>
<dbReference type="GO" id="GO:0046872">
    <property type="term" value="F:metal ion binding"/>
    <property type="evidence" value="ECO:0007669"/>
    <property type="project" value="UniProtKB-KW"/>
</dbReference>
<feature type="domain" description="Glutaredoxin" evidence="5">
    <location>
        <begin position="138"/>
        <end position="200"/>
    </location>
</feature>
<dbReference type="GO" id="GO:0006879">
    <property type="term" value="P:intracellular iron ion homeostasis"/>
    <property type="evidence" value="ECO:0007669"/>
    <property type="project" value="TreeGrafter"/>
</dbReference>
<evidence type="ECO:0000256" key="3">
    <source>
        <dbReference type="ARBA" id="ARBA00023014"/>
    </source>
</evidence>
<dbReference type="PROSITE" id="PS51354">
    <property type="entry name" value="GLUTAREDOXIN_2"/>
    <property type="match status" value="2"/>
</dbReference>
<dbReference type="SUPFAM" id="SSF52833">
    <property type="entry name" value="Thioredoxin-like"/>
    <property type="match status" value="3"/>
</dbReference>
<dbReference type="PANTHER" id="PTHR10293">
    <property type="entry name" value="GLUTAREDOXIN FAMILY MEMBER"/>
    <property type="match status" value="1"/>
</dbReference>